<dbReference type="InterPro" id="IPR014914">
    <property type="entry name" value="RES_dom"/>
</dbReference>
<feature type="domain" description="RES" evidence="1">
    <location>
        <begin position="192"/>
        <end position="350"/>
    </location>
</feature>
<evidence type="ECO:0000313" key="2">
    <source>
        <dbReference type="EMBL" id="GGF93949.1"/>
    </source>
</evidence>
<comment type="caution">
    <text evidence="2">The sequence shown here is derived from an EMBL/GenBank/DDBJ whole genome shotgun (WGS) entry which is preliminary data.</text>
</comment>
<dbReference type="Pfam" id="PF08808">
    <property type="entry name" value="RES"/>
    <property type="match status" value="1"/>
</dbReference>
<gene>
    <name evidence="2" type="ORF">GCM10010916_09100</name>
</gene>
<dbReference type="Proteomes" id="UP000644756">
    <property type="component" value="Unassembled WGS sequence"/>
</dbReference>
<dbReference type="SMART" id="SM00953">
    <property type="entry name" value="RES"/>
    <property type="match status" value="1"/>
</dbReference>
<organism evidence="2 3">
    <name type="scientific">Paenibacillus abyssi</name>
    <dbReference type="NCBI Taxonomy" id="1340531"/>
    <lineage>
        <taxon>Bacteria</taxon>
        <taxon>Bacillati</taxon>
        <taxon>Bacillota</taxon>
        <taxon>Bacilli</taxon>
        <taxon>Bacillales</taxon>
        <taxon>Paenibacillaceae</taxon>
        <taxon>Paenibacillus</taxon>
    </lineage>
</organism>
<reference evidence="2" key="2">
    <citation type="submission" date="2020-09" db="EMBL/GenBank/DDBJ databases">
        <authorList>
            <person name="Sun Q."/>
            <person name="Zhou Y."/>
        </authorList>
    </citation>
    <scope>NUCLEOTIDE SEQUENCE</scope>
    <source>
        <strain evidence="2">CGMCC 1.12987</strain>
    </source>
</reference>
<name>A0A917FP14_9BACL</name>
<dbReference type="EMBL" id="BMGR01000002">
    <property type="protein sequence ID" value="GGF93949.1"/>
    <property type="molecule type" value="Genomic_DNA"/>
</dbReference>
<dbReference type="RefSeq" id="WP_188529428.1">
    <property type="nucleotide sequence ID" value="NZ_BMGR01000002.1"/>
</dbReference>
<accession>A0A917FP14</accession>
<protein>
    <recommendedName>
        <fullName evidence="1">RES domain-containing protein</fullName>
    </recommendedName>
</protein>
<evidence type="ECO:0000313" key="3">
    <source>
        <dbReference type="Proteomes" id="UP000644756"/>
    </source>
</evidence>
<evidence type="ECO:0000259" key="1">
    <source>
        <dbReference type="SMART" id="SM00953"/>
    </source>
</evidence>
<sequence>MKFCSHCIIDGELKPIVEGLGQLESSCPICGKRRAFIYDTDIHSELTEYFEQLLEIYTPESMLPSDFPDDEKRLLVTELTDRWHIFNDKLTSTDVYRIIRALCAEKYSSMSSLFDARVGIAELNDKEYLQDHSLLRSNSWDDFVGVVKNHNRFHSNQIELTVLNRYCSFIRKVYKKGSIFFRGRISSEDGFPLDQMGAPQSDKVTAGRANSAGIRCLYLANDLDTTIHEVRAGIFDYVSIGKFELIQDIVVVDLKAIDHISPFIDGCDFVEHAINKEHLKRINMEIGRALRRSDSVLDYVPTQYIADFIKSILREGEPEYAGVEYNSTINLTGQNLAIFYPELFECTDVEVYHIKELEFEKERI</sequence>
<keyword evidence="3" id="KW-1185">Reference proteome</keyword>
<proteinExistence type="predicted"/>
<reference evidence="2" key="1">
    <citation type="journal article" date="2014" name="Int. J. Syst. Evol. Microbiol.">
        <title>Complete genome sequence of Corynebacterium casei LMG S-19264T (=DSM 44701T), isolated from a smear-ripened cheese.</title>
        <authorList>
            <consortium name="US DOE Joint Genome Institute (JGI-PGF)"/>
            <person name="Walter F."/>
            <person name="Albersmeier A."/>
            <person name="Kalinowski J."/>
            <person name="Ruckert C."/>
        </authorList>
    </citation>
    <scope>NUCLEOTIDE SEQUENCE</scope>
    <source>
        <strain evidence="2">CGMCC 1.12987</strain>
    </source>
</reference>
<dbReference type="AlphaFoldDB" id="A0A917FP14"/>